<dbReference type="InterPro" id="IPR036282">
    <property type="entry name" value="Glutathione-S-Trfase_C_sf"/>
</dbReference>
<dbReference type="InterPro" id="IPR040079">
    <property type="entry name" value="Glutathione_S-Trfase"/>
</dbReference>
<proteinExistence type="predicted"/>
<feature type="non-terminal residue" evidence="2">
    <location>
        <position position="186"/>
    </location>
</feature>
<dbReference type="SFLD" id="SFLDS00019">
    <property type="entry name" value="Glutathione_Transferase_(cytos"/>
    <property type="match status" value="1"/>
</dbReference>
<evidence type="ECO:0000259" key="1">
    <source>
        <dbReference type="PROSITE" id="PS50404"/>
    </source>
</evidence>
<dbReference type="Gene3D" id="1.20.1050.10">
    <property type="match status" value="1"/>
</dbReference>
<evidence type="ECO:0000313" key="2">
    <source>
        <dbReference type="EMBL" id="SVD47170.1"/>
    </source>
</evidence>
<dbReference type="InterPro" id="IPR004045">
    <property type="entry name" value="Glutathione_S-Trfase_N"/>
</dbReference>
<accession>A0A382VLB5</accession>
<dbReference type="PANTHER" id="PTHR42673:SF4">
    <property type="entry name" value="MALEYLACETOACETATE ISOMERASE"/>
    <property type="match status" value="1"/>
</dbReference>
<dbReference type="EMBL" id="UINC01152799">
    <property type="protein sequence ID" value="SVD47170.1"/>
    <property type="molecule type" value="Genomic_DNA"/>
</dbReference>
<dbReference type="PANTHER" id="PTHR42673">
    <property type="entry name" value="MALEYLACETOACETATE ISOMERASE"/>
    <property type="match status" value="1"/>
</dbReference>
<protein>
    <recommendedName>
        <fullName evidence="1">GST N-terminal domain-containing protein</fullName>
    </recommendedName>
</protein>
<dbReference type="PROSITE" id="PS50404">
    <property type="entry name" value="GST_NTER"/>
    <property type="match status" value="1"/>
</dbReference>
<dbReference type="SUPFAM" id="SSF47616">
    <property type="entry name" value="GST C-terminal domain-like"/>
    <property type="match status" value="1"/>
</dbReference>
<dbReference type="GO" id="GO:0016034">
    <property type="term" value="F:maleylacetoacetate isomerase activity"/>
    <property type="evidence" value="ECO:0007669"/>
    <property type="project" value="TreeGrafter"/>
</dbReference>
<organism evidence="2">
    <name type="scientific">marine metagenome</name>
    <dbReference type="NCBI Taxonomy" id="408172"/>
    <lineage>
        <taxon>unclassified sequences</taxon>
        <taxon>metagenomes</taxon>
        <taxon>ecological metagenomes</taxon>
    </lineage>
</organism>
<dbReference type="InterPro" id="IPR036249">
    <property type="entry name" value="Thioredoxin-like_sf"/>
</dbReference>
<dbReference type="Pfam" id="PF13409">
    <property type="entry name" value="GST_N_2"/>
    <property type="match status" value="1"/>
</dbReference>
<dbReference type="Gene3D" id="3.40.30.10">
    <property type="entry name" value="Glutaredoxin"/>
    <property type="match status" value="1"/>
</dbReference>
<dbReference type="GO" id="GO:0006749">
    <property type="term" value="P:glutathione metabolic process"/>
    <property type="evidence" value="ECO:0007669"/>
    <property type="project" value="TreeGrafter"/>
</dbReference>
<feature type="domain" description="GST N-terminal" evidence="1">
    <location>
        <begin position="7"/>
        <end position="88"/>
    </location>
</feature>
<reference evidence="2" key="1">
    <citation type="submission" date="2018-05" db="EMBL/GenBank/DDBJ databases">
        <authorList>
            <person name="Lanie J.A."/>
            <person name="Ng W.-L."/>
            <person name="Kazmierczak K.M."/>
            <person name="Andrzejewski T.M."/>
            <person name="Davidsen T.M."/>
            <person name="Wayne K.J."/>
            <person name="Tettelin H."/>
            <person name="Glass J.I."/>
            <person name="Rusch D."/>
            <person name="Podicherti R."/>
            <person name="Tsui H.-C.T."/>
            <person name="Winkler M.E."/>
        </authorList>
    </citation>
    <scope>NUCLEOTIDE SEQUENCE</scope>
</reference>
<dbReference type="CDD" id="cd00570">
    <property type="entry name" value="GST_N_family"/>
    <property type="match status" value="1"/>
</dbReference>
<dbReference type="SUPFAM" id="SSF52833">
    <property type="entry name" value="Thioredoxin-like"/>
    <property type="match status" value="1"/>
</dbReference>
<gene>
    <name evidence="2" type="ORF">METZ01_LOCUS400024</name>
</gene>
<dbReference type="AlphaFoldDB" id="A0A382VLB5"/>
<dbReference type="GO" id="GO:0006559">
    <property type="term" value="P:L-phenylalanine catabolic process"/>
    <property type="evidence" value="ECO:0007669"/>
    <property type="project" value="TreeGrafter"/>
</dbReference>
<sequence>MLRSEASMIEMYHFWDSPCCFKVRMVLAEKELEWTPHLIASVQFDHFQPDYQKLNPHCIVPTLIHDGQVLLQSSVIAEYLDETFPEMNLKPESTTDRALMRQWIHDEQTYLFPLIITMSFNLMMTLREKAYGMEQLQEWSKRHPDQTRAQNYLNRISSPINQEAIDTAADQFTWHMERLEKQFKTS</sequence>
<dbReference type="GO" id="GO:0004364">
    <property type="term" value="F:glutathione transferase activity"/>
    <property type="evidence" value="ECO:0007669"/>
    <property type="project" value="TreeGrafter"/>
</dbReference>
<dbReference type="SFLD" id="SFLDG00358">
    <property type="entry name" value="Main_(cytGST)"/>
    <property type="match status" value="1"/>
</dbReference>
<name>A0A382VLB5_9ZZZZ</name>